<dbReference type="InterPro" id="IPR014199">
    <property type="entry name" value="Spore_YtxC"/>
</dbReference>
<proteinExistence type="predicted"/>
<dbReference type="STRING" id="373903.Hore_05550"/>
<dbReference type="Proteomes" id="UP000000719">
    <property type="component" value="Chromosome"/>
</dbReference>
<sequence>MGIIISTLDCTNEIKTKLQDLNHSGVDFMIAENRSKDYTLFQIDFDKSSSVGNLRYLADIIADVVVNELEKKFINRIIKHKYQQFSPDERARIEKLAFKHLNKREDKNNKSLNKIVRKKEIVAQIINYLNKNSDLNVEGFVRFRLKNYLDDLKLAVERAVDEFVIEKEYNEFIELLRYFVEIQEPRIGLVNVLQETDGSFQIMDSNENIIKNEYLEGYLVDMFDGEVEYEDLLVSALINIAPEKILLHFDDAEVEKTVKSIFGERVSICQGCYLCQPRCKKE</sequence>
<dbReference type="EMBL" id="CP001098">
    <property type="protein sequence ID" value="ACL69312.1"/>
    <property type="molecule type" value="Genomic_DNA"/>
</dbReference>
<organism evidence="1 2">
    <name type="scientific">Halothermothrix orenii (strain H 168 / OCM 544 / DSM 9562)</name>
    <dbReference type="NCBI Taxonomy" id="373903"/>
    <lineage>
        <taxon>Bacteria</taxon>
        <taxon>Bacillati</taxon>
        <taxon>Bacillota</taxon>
        <taxon>Clostridia</taxon>
        <taxon>Halanaerobiales</taxon>
        <taxon>Halothermotrichaceae</taxon>
        <taxon>Halothermothrix</taxon>
    </lineage>
</organism>
<dbReference type="HOGENOM" id="CLU_066420_1_0_9"/>
<dbReference type="NCBIfam" id="TIGR02834">
    <property type="entry name" value="spo_ytxC"/>
    <property type="match status" value="1"/>
</dbReference>
<evidence type="ECO:0000313" key="2">
    <source>
        <dbReference type="Proteomes" id="UP000000719"/>
    </source>
</evidence>
<dbReference type="Pfam" id="PF08812">
    <property type="entry name" value="YtxC"/>
    <property type="match status" value="1"/>
</dbReference>
<dbReference type="RefSeq" id="WP_012635500.1">
    <property type="nucleotide sequence ID" value="NC_011899.1"/>
</dbReference>
<protein>
    <submittedName>
        <fullName evidence="1">Sporulation protein YtxC</fullName>
    </submittedName>
</protein>
<dbReference type="eggNOG" id="ENOG5031S9P">
    <property type="taxonomic scope" value="Bacteria"/>
</dbReference>
<dbReference type="OrthoDB" id="2986513at2"/>
<name>B8D285_HALOH</name>
<accession>B8D285</accession>
<dbReference type="KEGG" id="hor:Hore_05550"/>
<gene>
    <name evidence="1" type="ordered locus">Hore_05550</name>
</gene>
<reference evidence="1 2" key="1">
    <citation type="journal article" date="2009" name="PLoS ONE">
        <title>Genome analysis of the anaerobic thermohalophilic bacterium Halothermothrix orenii.</title>
        <authorList>
            <person name="Mavromatis K."/>
            <person name="Ivanova N."/>
            <person name="Anderson I."/>
            <person name="Lykidis A."/>
            <person name="Hooper S.D."/>
            <person name="Sun H."/>
            <person name="Kunin V."/>
            <person name="Lapidus A."/>
            <person name="Hugenholtz P."/>
            <person name="Patel B."/>
            <person name="Kyrpides N.C."/>
        </authorList>
    </citation>
    <scope>NUCLEOTIDE SEQUENCE [LARGE SCALE GENOMIC DNA]</scope>
    <source>
        <strain evidence="2">H 168 / OCM 544 / DSM 9562</strain>
    </source>
</reference>
<evidence type="ECO:0000313" key="1">
    <source>
        <dbReference type="EMBL" id="ACL69312.1"/>
    </source>
</evidence>
<dbReference type="AlphaFoldDB" id="B8D285"/>
<keyword evidence="2" id="KW-1185">Reference proteome</keyword>